<dbReference type="PANTHER" id="PTHR30354:SF6">
    <property type="entry name" value="D-SERINE TRANSPORTER DSDX"/>
    <property type="match status" value="1"/>
</dbReference>
<keyword evidence="3" id="KW-1185">Reference proteome</keyword>
<keyword evidence="1" id="KW-1133">Transmembrane helix</keyword>
<accession>A0A157ZS13</accession>
<dbReference type="EMBL" id="FCOE02000003">
    <property type="protein sequence ID" value="SAK48308.1"/>
    <property type="molecule type" value="Genomic_DNA"/>
</dbReference>
<dbReference type="NCBIfam" id="TIGR00791">
    <property type="entry name" value="gntP"/>
    <property type="match status" value="1"/>
</dbReference>
<feature type="transmembrane region" description="Helical" evidence="1">
    <location>
        <begin position="422"/>
        <end position="444"/>
    </location>
</feature>
<evidence type="ECO:0000313" key="3">
    <source>
        <dbReference type="Proteomes" id="UP000054911"/>
    </source>
</evidence>
<dbReference type="Proteomes" id="UP000054911">
    <property type="component" value="Unassembled WGS sequence"/>
</dbReference>
<dbReference type="PANTHER" id="PTHR30354">
    <property type="entry name" value="GNT FAMILY GLUCONATE TRANSPORTER"/>
    <property type="match status" value="1"/>
</dbReference>
<evidence type="ECO:0000256" key="1">
    <source>
        <dbReference type="SAM" id="Phobius"/>
    </source>
</evidence>
<protein>
    <submittedName>
        <fullName evidence="2">Gluconate transporter</fullName>
    </submittedName>
</protein>
<dbReference type="PIRSF" id="PIRSF002746">
    <property type="entry name" value="Gluconate_transporter"/>
    <property type="match status" value="1"/>
</dbReference>
<feature type="transmembrane region" description="Helical" evidence="1">
    <location>
        <begin position="144"/>
        <end position="164"/>
    </location>
</feature>
<feature type="transmembrane region" description="Helical" evidence="1">
    <location>
        <begin position="264"/>
        <end position="286"/>
    </location>
</feature>
<dbReference type="Pfam" id="PF02447">
    <property type="entry name" value="GntP_permease"/>
    <property type="match status" value="1"/>
</dbReference>
<feature type="transmembrane region" description="Helical" evidence="1">
    <location>
        <begin position="346"/>
        <end position="375"/>
    </location>
</feature>
<evidence type="ECO:0000313" key="2">
    <source>
        <dbReference type="EMBL" id="SAK48308.1"/>
    </source>
</evidence>
<name>A0A157ZS13_9BURK</name>
<keyword evidence="1" id="KW-0472">Membrane</keyword>
<proteinExistence type="predicted"/>
<reference evidence="2" key="1">
    <citation type="submission" date="2016-01" db="EMBL/GenBank/DDBJ databases">
        <authorList>
            <person name="Peeters C."/>
        </authorList>
    </citation>
    <scope>NUCLEOTIDE SEQUENCE [LARGE SCALE GENOMIC DNA]</scope>
    <source>
        <strain evidence="2">LMG 29323</strain>
    </source>
</reference>
<comment type="caution">
    <text evidence="2">The sequence shown here is derived from an EMBL/GenBank/DDBJ whole genome shotgun (WGS) entry which is preliminary data.</text>
</comment>
<feature type="transmembrane region" description="Helical" evidence="1">
    <location>
        <begin position="104"/>
        <end position="132"/>
    </location>
</feature>
<feature type="transmembrane region" description="Helical" evidence="1">
    <location>
        <begin position="307"/>
        <end position="326"/>
    </location>
</feature>
<dbReference type="AlphaFoldDB" id="A0A157ZS13"/>
<sequence length="448" mass="45779">MVSASSLFVLLALSIAALALLIVRLKTHASIALILVAVGLALAVGMPLTKVVKTLESGIGDTLSFLALIMGFGAILGKMLDDSGGAQQIAQTLLRKAGTRNAPWVMAIIGFIVGIPVFSDVGFLLMAPLVAVVAKHANMSKMRVGVPLLVSLHVIHCIVPPHPAATAVTGILGADIGSVIVAGVIIALPCAALGALYMCYITRNEAKGVASLSAEQALPSSVGAQRVLPGFGITLFTVLLPLLIMVGKTILEAVLPGASALRPAIVFLGDPFTALLISTLFAYWSLGLARGRGLADLANLTGDSYRQIANVMLIIACGGAFNAVISESGIGAVLGHTLSQLDMSPILLAWLLTGLLHLAVGSATVAMLGSAGVIAPMLHANPSLHPVAMTIAIGSGAIGFVQFTDSLIWLGKEYLGLTMGNALKSISVATMLASILGLCGALIVNMVL</sequence>
<feature type="transmembrane region" description="Helical" evidence="1">
    <location>
        <begin position="387"/>
        <end position="410"/>
    </location>
</feature>
<feature type="transmembrane region" description="Helical" evidence="1">
    <location>
        <begin position="227"/>
        <end position="244"/>
    </location>
</feature>
<gene>
    <name evidence="2" type="ORF">AWB80_01207</name>
</gene>
<dbReference type="InterPro" id="IPR003474">
    <property type="entry name" value="Glcn_transporter"/>
</dbReference>
<feature type="transmembrane region" description="Helical" evidence="1">
    <location>
        <begin position="58"/>
        <end position="76"/>
    </location>
</feature>
<dbReference type="GO" id="GO:0005886">
    <property type="term" value="C:plasma membrane"/>
    <property type="evidence" value="ECO:0007669"/>
    <property type="project" value="TreeGrafter"/>
</dbReference>
<keyword evidence="1" id="KW-0812">Transmembrane</keyword>
<organism evidence="2 3">
    <name type="scientific">Caballeronia pedi</name>
    <dbReference type="NCBI Taxonomy" id="1777141"/>
    <lineage>
        <taxon>Bacteria</taxon>
        <taxon>Pseudomonadati</taxon>
        <taxon>Pseudomonadota</taxon>
        <taxon>Betaproteobacteria</taxon>
        <taxon>Burkholderiales</taxon>
        <taxon>Burkholderiaceae</taxon>
        <taxon>Caballeronia</taxon>
    </lineage>
</organism>
<feature type="transmembrane region" description="Helical" evidence="1">
    <location>
        <begin position="29"/>
        <end position="46"/>
    </location>
</feature>
<dbReference type="GO" id="GO:0015128">
    <property type="term" value="F:gluconate transmembrane transporter activity"/>
    <property type="evidence" value="ECO:0007669"/>
    <property type="project" value="InterPro"/>
</dbReference>
<feature type="transmembrane region" description="Helical" evidence="1">
    <location>
        <begin position="176"/>
        <end position="200"/>
    </location>
</feature>
<dbReference type="STRING" id="1777141.AWB80_01207"/>